<dbReference type="HOGENOM" id="CLU_101319_1_0_6"/>
<dbReference type="SUPFAM" id="SSF55729">
    <property type="entry name" value="Acyl-CoA N-acyltransferases (Nat)"/>
    <property type="match status" value="1"/>
</dbReference>
<dbReference type="AlphaFoldDB" id="A0A0H3FFL6"/>
<evidence type="ECO:0000313" key="6">
    <source>
        <dbReference type="Proteomes" id="UP000007257"/>
    </source>
</evidence>
<dbReference type="EC" id="2.3.1.210" evidence="3"/>
<organism evidence="5 6">
    <name type="scientific">Rahnella sp. (strain Y9602)</name>
    <dbReference type="NCBI Taxonomy" id="2703885"/>
    <lineage>
        <taxon>Bacteria</taxon>
        <taxon>Pseudomonadati</taxon>
        <taxon>Pseudomonadota</taxon>
        <taxon>Gammaproteobacteria</taxon>
        <taxon>Enterobacterales</taxon>
        <taxon>Yersiniaceae</taxon>
        <taxon>Rahnella</taxon>
    </lineage>
</organism>
<dbReference type="PANTHER" id="PTHR43877">
    <property type="entry name" value="AMINOALKYLPHOSPHONATE N-ACETYLTRANSFERASE-RELATED-RELATED"/>
    <property type="match status" value="1"/>
</dbReference>
<evidence type="ECO:0000256" key="1">
    <source>
        <dbReference type="ARBA" id="ARBA00022679"/>
    </source>
</evidence>
<evidence type="ECO:0000259" key="4">
    <source>
        <dbReference type="PROSITE" id="PS51186"/>
    </source>
</evidence>
<feature type="domain" description="N-acetyltransferase" evidence="4">
    <location>
        <begin position="105"/>
        <end position="244"/>
    </location>
</feature>
<dbReference type="HAMAP" id="MF_02027">
    <property type="entry name" value="WecD_RffC"/>
    <property type="match status" value="1"/>
</dbReference>
<keyword evidence="1 3" id="KW-0808">Transferase</keyword>
<evidence type="ECO:0000256" key="2">
    <source>
        <dbReference type="ARBA" id="ARBA00023315"/>
    </source>
</evidence>
<comment type="function">
    <text evidence="3">Catalyzes the acetylation of dTDP-fucosamine (dTDP-4-amino-4,6-dideoxy-D-galactose) to dTDP-Fuc4NAc, which is utilized in the biosynthesis of the enterobacterial common antigen (ECA).</text>
</comment>
<dbReference type="InterPro" id="IPR012752">
    <property type="entry name" value="AcTrfase_WecD"/>
</dbReference>
<comment type="subunit">
    <text evidence="3">Homodimer.</text>
</comment>
<feature type="active site" description="Proton donor" evidence="3">
    <location>
        <position position="228"/>
    </location>
</feature>
<dbReference type="Proteomes" id="UP000007257">
    <property type="component" value="Chromosome"/>
</dbReference>
<comment type="similarity">
    <text evidence="3">Belongs to the WecD family.</text>
</comment>
<dbReference type="GO" id="GO:0008080">
    <property type="term" value="F:N-acetyltransferase activity"/>
    <property type="evidence" value="ECO:0007669"/>
    <property type="project" value="InterPro"/>
</dbReference>
<dbReference type="KEGG" id="rah:Rahaq_4258"/>
<name>A0A0H3FFL6_RAHSY</name>
<dbReference type="EMBL" id="CP002505">
    <property type="protein sequence ID" value="ADW75844.1"/>
    <property type="molecule type" value="Genomic_DNA"/>
</dbReference>
<keyword evidence="2 3" id="KW-0012">Acyltransferase</keyword>
<dbReference type="PANTHER" id="PTHR43877:SF2">
    <property type="entry name" value="AMINOALKYLPHOSPHONATE N-ACETYLTRANSFERASE-RELATED"/>
    <property type="match status" value="1"/>
</dbReference>
<comment type="catalytic activity">
    <reaction evidence="3">
        <text>dTDP-4-amino-4,6-dideoxy-alpha-D-galactose + acetyl-CoA = dTDP-4-acetamido-4,6-dideoxy-alpha-D-galactose + CoA + H(+)</text>
        <dbReference type="Rhea" id="RHEA:34443"/>
        <dbReference type="ChEBI" id="CHEBI:15378"/>
        <dbReference type="ChEBI" id="CHEBI:57287"/>
        <dbReference type="ChEBI" id="CHEBI:57288"/>
        <dbReference type="ChEBI" id="CHEBI:68492"/>
        <dbReference type="ChEBI" id="CHEBI:68493"/>
        <dbReference type="EC" id="2.3.1.210"/>
    </reaction>
</comment>
<protein>
    <recommendedName>
        <fullName evidence="3">dTDP-fucosamine acetyltransferase</fullName>
        <ecNumber evidence="3">2.3.1.210</ecNumber>
    </recommendedName>
    <alternativeName>
        <fullName evidence="3">TDP-fucosamine acetyltransferase</fullName>
    </alternativeName>
    <alternativeName>
        <fullName evidence="3">dTDP-4-amino-4,6-dideoxy-D-galactose acyltransferase</fullName>
    </alternativeName>
</protein>
<evidence type="ECO:0000256" key="3">
    <source>
        <dbReference type="HAMAP-Rule" id="MF_02027"/>
    </source>
</evidence>
<dbReference type="Gene3D" id="3.40.630.30">
    <property type="match status" value="1"/>
</dbReference>
<dbReference type="InterPro" id="IPR016181">
    <property type="entry name" value="Acyl_CoA_acyltransferase"/>
</dbReference>
<dbReference type="eggNOG" id="COG0456">
    <property type="taxonomic scope" value="Bacteria"/>
</dbReference>
<accession>A0A0H3FFL6</accession>
<dbReference type="NCBIfam" id="NF008212">
    <property type="entry name" value="PRK10975.1"/>
    <property type="match status" value="1"/>
</dbReference>
<reference evidence="5 6" key="2">
    <citation type="journal article" date="2012" name="J. Bacteriol.">
        <title>Complete Genome Sequence of Rahnella sp. Strain Y9602, a Gammaproteobacterium Isolate from Metal- and Radionuclide-Contaminated Soil.</title>
        <authorList>
            <person name="Martinez R.J."/>
            <person name="Bruce D."/>
            <person name="Detter C."/>
            <person name="Goodwin L.A."/>
            <person name="Han J."/>
            <person name="Han C.S."/>
            <person name="Held B."/>
            <person name="Land M.L."/>
            <person name="Mikhailova N."/>
            <person name="Nolan M."/>
            <person name="Pennacchio L."/>
            <person name="Pitluck S."/>
            <person name="Tapia R."/>
            <person name="Woyke T."/>
            <person name="Sobecky P.A."/>
        </authorList>
    </citation>
    <scope>NUCLEOTIDE SEQUENCE [LARGE SCALE GENOMIC DNA]</scope>
    <source>
        <strain evidence="5 6">Y9602</strain>
    </source>
</reference>
<dbReference type="PROSITE" id="PS51186">
    <property type="entry name" value="GNAT"/>
    <property type="match status" value="1"/>
</dbReference>
<dbReference type="UniPathway" id="UPA00566"/>
<dbReference type="OrthoDB" id="6057229at2"/>
<dbReference type="CDD" id="cd04301">
    <property type="entry name" value="NAT_SF"/>
    <property type="match status" value="1"/>
</dbReference>
<comment type="pathway">
    <text evidence="3">Bacterial outer membrane biogenesis; enterobacterial common antigen biosynthesis.</text>
</comment>
<gene>
    <name evidence="3" type="primary">wecD</name>
    <name evidence="5" type="ordered locus">Rahaq_4258</name>
</gene>
<dbReference type="RefSeq" id="WP_013577531.1">
    <property type="nucleotide sequence ID" value="NC_015061.1"/>
</dbReference>
<dbReference type="Pfam" id="PF00583">
    <property type="entry name" value="Acetyltransf_1"/>
    <property type="match status" value="1"/>
</dbReference>
<feature type="binding site" evidence="3">
    <location>
        <position position="221"/>
    </location>
    <ligand>
        <name>acetyl-CoA</name>
        <dbReference type="ChEBI" id="CHEBI:57288"/>
    </ligand>
</feature>
<dbReference type="InterPro" id="IPR050832">
    <property type="entry name" value="Bact_Acetyltransf"/>
</dbReference>
<sequence>MDCGYQRRMAINLPLHGNIAPLEWESDFFQLNSARLTPEASAGEITPQRLEQYALVQSKVDASQTHTLDALSALGFRLAEGETDICVAVTTQDNALTAGRLAVPDNIADVTAIARQAFHLSRFRAPWYQPDDSARFYAMWAEKAVLGTFDHLCLWADDEQGNALGFVTLRRISQDEARIGLLAVRPEYQGQGAGKKLMAAAKKWCAEQGVSRMYVATQTGNIAALNLYLASGGKVIRTAYWLYR</sequence>
<comment type="caution">
    <text evidence="3">Lacks conserved residue(s) required for the propagation of feature annotation.</text>
</comment>
<evidence type="ECO:0000313" key="5">
    <source>
        <dbReference type="EMBL" id="ADW75844.1"/>
    </source>
</evidence>
<dbReference type="NCBIfam" id="TIGR02382">
    <property type="entry name" value="wecD_rffC"/>
    <property type="match status" value="1"/>
</dbReference>
<proteinExistence type="inferred from homology"/>
<dbReference type="GO" id="GO:0009246">
    <property type="term" value="P:enterobacterial common antigen biosynthetic process"/>
    <property type="evidence" value="ECO:0007669"/>
    <property type="project" value="UniProtKB-UniRule"/>
</dbReference>
<dbReference type="InterPro" id="IPR000182">
    <property type="entry name" value="GNAT_dom"/>
</dbReference>
<reference evidence="6" key="1">
    <citation type="submission" date="2011-01" db="EMBL/GenBank/DDBJ databases">
        <title>Complete sequence of chromosome of Rahnella sp. Y9602.</title>
        <authorList>
            <consortium name="US DOE Joint Genome Institute"/>
            <person name="Lucas S."/>
            <person name="Copeland A."/>
            <person name="Lapidus A."/>
            <person name="Cheng J.-F."/>
            <person name="Goodwin L."/>
            <person name="Pitluck S."/>
            <person name="Lu M."/>
            <person name="Detter J.C."/>
            <person name="Han C."/>
            <person name="Tapia R."/>
            <person name="Land M."/>
            <person name="Hauser L."/>
            <person name="Kyrpides N."/>
            <person name="Ivanova N."/>
            <person name="Ovchinnikova G."/>
            <person name="Pagani I."/>
            <person name="Sobecky P.A."/>
            <person name="Martinez R.J."/>
            <person name="Woyke T."/>
        </authorList>
    </citation>
    <scope>NUCLEOTIDE SEQUENCE [LARGE SCALE GENOMIC DNA]</scope>
    <source>
        <strain evidence="6">Y9602</strain>
    </source>
</reference>